<dbReference type="PANTHER" id="PTHR11645">
    <property type="entry name" value="PYRROLINE-5-CARBOXYLATE REDUCTASE"/>
    <property type="match status" value="1"/>
</dbReference>
<dbReference type="Gene3D" id="3.40.50.720">
    <property type="entry name" value="NAD(P)-binding Rossmann-like Domain"/>
    <property type="match status" value="1"/>
</dbReference>
<comment type="similarity">
    <text evidence="1">Belongs to the pyrroline-5-carboxylate reductase family.</text>
</comment>
<dbReference type="Gene3D" id="1.10.3730.10">
    <property type="entry name" value="ProC C-terminal domain-like"/>
    <property type="match status" value="1"/>
</dbReference>
<proteinExistence type="inferred from homology"/>
<evidence type="ECO:0000259" key="4">
    <source>
        <dbReference type="Pfam" id="PF14748"/>
    </source>
</evidence>
<dbReference type="InterPro" id="IPR036291">
    <property type="entry name" value="NAD(P)-bd_dom_sf"/>
</dbReference>
<dbReference type="PANTHER" id="PTHR11645:SF51">
    <property type="entry name" value="COME OPERON PROTEIN 4"/>
    <property type="match status" value="1"/>
</dbReference>
<name>A0A1L3MPS3_9BACI</name>
<keyword evidence="2" id="KW-0521">NADP</keyword>
<dbReference type="InterPro" id="IPR053790">
    <property type="entry name" value="P5CR-like_CS"/>
</dbReference>
<feature type="domain" description="Pyrroline-5-carboxylate reductase catalytic N-terminal" evidence="3">
    <location>
        <begin position="2"/>
        <end position="97"/>
    </location>
</feature>
<dbReference type="InterPro" id="IPR029036">
    <property type="entry name" value="P5CR_dimer"/>
</dbReference>
<dbReference type="SUPFAM" id="SSF51735">
    <property type="entry name" value="NAD(P)-binding Rossmann-fold domains"/>
    <property type="match status" value="1"/>
</dbReference>
<dbReference type="Pfam" id="PF14748">
    <property type="entry name" value="P5CR_dimer"/>
    <property type="match status" value="1"/>
</dbReference>
<accession>A0A1L3MPS3</accession>
<feature type="binding site" evidence="2">
    <location>
        <begin position="6"/>
        <end position="11"/>
    </location>
    <ligand>
        <name>NADP(+)</name>
        <dbReference type="ChEBI" id="CHEBI:58349"/>
    </ligand>
</feature>
<dbReference type="PROSITE" id="PS00521">
    <property type="entry name" value="P5CR"/>
    <property type="match status" value="1"/>
</dbReference>
<dbReference type="STRING" id="1547283.A9C19_05895"/>
<protein>
    <submittedName>
        <fullName evidence="5">Late competence protein ComER</fullName>
    </submittedName>
</protein>
<organism evidence="5 6">
    <name type="scientific">Bacillus weihaiensis</name>
    <dbReference type="NCBI Taxonomy" id="1547283"/>
    <lineage>
        <taxon>Bacteria</taxon>
        <taxon>Bacillati</taxon>
        <taxon>Bacillota</taxon>
        <taxon>Bacilli</taxon>
        <taxon>Bacillales</taxon>
        <taxon>Bacillaceae</taxon>
        <taxon>Bacillus</taxon>
    </lineage>
</organism>
<dbReference type="GO" id="GO:0004735">
    <property type="term" value="F:pyrroline-5-carboxylate reductase activity"/>
    <property type="evidence" value="ECO:0007669"/>
    <property type="project" value="InterPro"/>
</dbReference>
<gene>
    <name evidence="5" type="ORF">A9C19_05895</name>
</gene>
<dbReference type="Pfam" id="PF03807">
    <property type="entry name" value="F420_oxidored"/>
    <property type="match status" value="1"/>
</dbReference>
<dbReference type="AlphaFoldDB" id="A0A1L3MPS3"/>
<dbReference type="NCBIfam" id="NF005814">
    <property type="entry name" value="PRK07680.1"/>
    <property type="match status" value="1"/>
</dbReference>
<evidence type="ECO:0000256" key="2">
    <source>
        <dbReference type="PIRSR" id="PIRSR000193-1"/>
    </source>
</evidence>
<dbReference type="OrthoDB" id="9805754at2"/>
<dbReference type="GO" id="GO:0055129">
    <property type="term" value="P:L-proline biosynthetic process"/>
    <property type="evidence" value="ECO:0007669"/>
    <property type="project" value="TreeGrafter"/>
</dbReference>
<evidence type="ECO:0000256" key="1">
    <source>
        <dbReference type="ARBA" id="ARBA00005525"/>
    </source>
</evidence>
<dbReference type="EMBL" id="CP016020">
    <property type="protein sequence ID" value="APH04312.1"/>
    <property type="molecule type" value="Genomic_DNA"/>
</dbReference>
<dbReference type="InterPro" id="IPR000304">
    <property type="entry name" value="Pyrroline-COOH_reductase"/>
</dbReference>
<dbReference type="InterPro" id="IPR028939">
    <property type="entry name" value="P5C_Rdtase_cat_N"/>
</dbReference>
<sequence>MKVGFIGTGNMGRILIESFIESEAIKPSFINMTNRTLEKAEAIEQLYPEVNVLKSAEEVVTHSDLIFICVKPLDIYPLLNNLKQLLEPSKCLISITSPINVHQIESLVRCQVARAIPSITNRAFSGVSLVTFGESCHLSTRKAIETMFEKISTPVQIEENVTRVASDIVSCGPAFFSYLIQRFIDSAVEETDITKEQAVLLASEMLVGMGNLIETELYTLPTLQEKVCVKGGVTGKGINVLENEVGEMFNKVFQVTHEKYYEDIDEVSEQFNSVTNK</sequence>
<feature type="domain" description="Pyrroline-5-carboxylate reductase dimerisation" evidence="4">
    <location>
        <begin position="160"/>
        <end position="260"/>
    </location>
</feature>
<evidence type="ECO:0000313" key="6">
    <source>
        <dbReference type="Proteomes" id="UP000181936"/>
    </source>
</evidence>
<dbReference type="KEGG" id="bwh:A9C19_05895"/>
<keyword evidence="6" id="KW-1185">Reference proteome</keyword>
<reference evidence="5 6" key="1">
    <citation type="journal article" date="2016" name="Sci. Rep.">
        <title>Complete genome sequence and transcriptomic analysis of a novel marine strain Bacillus weihaiensis reveals the mechanism of brown algae degradation.</title>
        <authorList>
            <person name="Zhu Y."/>
            <person name="Chen P."/>
            <person name="Bao Y."/>
            <person name="Men Y."/>
            <person name="Zeng Y."/>
            <person name="Yang J."/>
            <person name="Sun J."/>
            <person name="Sun Y."/>
        </authorList>
    </citation>
    <scope>NUCLEOTIDE SEQUENCE [LARGE SCALE GENOMIC DNA]</scope>
    <source>
        <strain evidence="5 6">Alg07</strain>
    </source>
</reference>
<evidence type="ECO:0000313" key="5">
    <source>
        <dbReference type="EMBL" id="APH04312.1"/>
    </source>
</evidence>
<dbReference type="InterPro" id="IPR008927">
    <property type="entry name" value="6-PGluconate_DH-like_C_sf"/>
</dbReference>
<dbReference type="RefSeq" id="WP_072579105.1">
    <property type="nucleotide sequence ID" value="NZ_CP016020.1"/>
</dbReference>
<evidence type="ECO:0000259" key="3">
    <source>
        <dbReference type="Pfam" id="PF03807"/>
    </source>
</evidence>
<dbReference type="PIRSF" id="PIRSF000193">
    <property type="entry name" value="Pyrrol-5-carb_rd"/>
    <property type="match status" value="1"/>
</dbReference>
<dbReference type="Proteomes" id="UP000181936">
    <property type="component" value="Chromosome"/>
</dbReference>
<dbReference type="SUPFAM" id="SSF48179">
    <property type="entry name" value="6-phosphogluconate dehydrogenase C-terminal domain-like"/>
    <property type="match status" value="1"/>
</dbReference>